<dbReference type="GO" id="GO:0006506">
    <property type="term" value="P:GPI anchor biosynthetic process"/>
    <property type="evidence" value="ECO:0007669"/>
    <property type="project" value="UniProtKB-KW"/>
</dbReference>
<dbReference type="GO" id="GO:0042765">
    <property type="term" value="C:GPI-anchor transamidase complex"/>
    <property type="evidence" value="ECO:0007669"/>
    <property type="project" value="InterPro"/>
</dbReference>
<feature type="transmembrane region" description="Helical" evidence="10">
    <location>
        <begin position="173"/>
        <end position="195"/>
    </location>
</feature>
<dbReference type="GO" id="GO:0016255">
    <property type="term" value="P:attachment of GPI anchor to protein"/>
    <property type="evidence" value="ECO:0007669"/>
    <property type="project" value="InterPro"/>
</dbReference>
<reference evidence="11" key="1">
    <citation type="submission" date="2020-06" db="EMBL/GenBank/DDBJ databases">
        <title>WGS assembly of Ceratodon purpureus strain R40.</title>
        <authorList>
            <person name="Carey S.B."/>
            <person name="Jenkins J."/>
            <person name="Shu S."/>
            <person name="Lovell J.T."/>
            <person name="Sreedasyam A."/>
            <person name="Maumus F."/>
            <person name="Tiley G.P."/>
            <person name="Fernandez-Pozo N."/>
            <person name="Barry K."/>
            <person name="Chen C."/>
            <person name="Wang M."/>
            <person name="Lipzen A."/>
            <person name="Daum C."/>
            <person name="Saski C.A."/>
            <person name="Payton A.C."/>
            <person name="Mcbreen J.C."/>
            <person name="Conrad R.E."/>
            <person name="Kollar L.M."/>
            <person name="Olsson S."/>
            <person name="Huttunen S."/>
            <person name="Landis J.B."/>
            <person name="Wickett N.J."/>
            <person name="Johnson M.G."/>
            <person name="Rensing S.A."/>
            <person name="Grimwood J."/>
            <person name="Schmutz J."/>
            <person name="Mcdaniel S.F."/>
        </authorList>
    </citation>
    <scope>NUCLEOTIDE SEQUENCE</scope>
    <source>
        <strain evidence="11">R40</strain>
    </source>
</reference>
<comment type="pathway">
    <text evidence="2">Glycolipid biosynthesis; glycosylphosphatidylinositol-anchor biosynthesis.</text>
</comment>
<keyword evidence="5 10" id="KW-0812">Transmembrane</keyword>
<evidence type="ECO:0000256" key="1">
    <source>
        <dbReference type="ARBA" id="ARBA00004477"/>
    </source>
</evidence>
<accession>A0A8T0IWH1</accession>
<feature type="transmembrane region" description="Helical" evidence="10">
    <location>
        <begin position="270"/>
        <end position="290"/>
    </location>
</feature>
<feature type="region of interest" description="Disordered" evidence="9">
    <location>
        <begin position="236"/>
        <end position="263"/>
    </location>
</feature>
<evidence type="ECO:0000256" key="10">
    <source>
        <dbReference type="SAM" id="Phobius"/>
    </source>
</evidence>
<sequence length="480" mass="53526">MARWWVLWGGGLLGIAIRLLLAVMGSASLLDHRVEVVSPVTSLSRLAEGHWLKEYGMSPYAGSAYHGSPLLLSLIGPIIGDRQGSTINDLLRSCSLFVVADIISALLLRSIGQILERTHSKHFLLLGIMDPSGFESDRKDVLGAGDLSFLVYLFNPFTIAVCVGGSTSSIENMLIFVCLYGAATGKVPLAGFGWAMATHLSMYPVFLFIPIALLLANGADSPPSKLFKQSEIVAPATERDSSYQGDGKEATKPGSEELQSPPLPSSRRRWLVVLKLVLWSAISWVCILRLCKFALQGRSSLVNMWLETHKYMLTVDDLTPNLGLFWYFFTEVFDFFRTFFLMVFHANIIFMVPPLTIRLHHRPVFLAFIITAICSMVKSYPTVGDAALYMGLMALCIHELSDLQYFYILLNGYFLISVLGPVMYNLWIFRGTGNANFYFAINLVYATLQTVLIVESVSTVIRYDRNLVKQIKLQKRNKSS</sequence>
<feature type="transmembrane region" description="Helical" evidence="10">
    <location>
        <begin position="335"/>
        <end position="352"/>
    </location>
</feature>
<protein>
    <recommendedName>
        <fullName evidence="13">Phosphatidylinositol glycan anchor biosynthesis class U protein</fullName>
    </recommendedName>
</protein>
<dbReference type="PANTHER" id="PTHR13121">
    <property type="entry name" value="GPI TRANSAMIDASE COMPONENT PIG-U"/>
    <property type="match status" value="1"/>
</dbReference>
<organism evidence="11 12">
    <name type="scientific">Ceratodon purpureus</name>
    <name type="common">Fire moss</name>
    <name type="synonym">Dicranum purpureum</name>
    <dbReference type="NCBI Taxonomy" id="3225"/>
    <lineage>
        <taxon>Eukaryota</taxon>
        <taxon>Viridiplantae</taxon>
        <taxon>Streptophyta</taxon>
        <taxon>Embryophyta</taxon>
        <taxon>Bryophyta</taxon>
        <taxon>Bryophytina</taxon>
        <taxon>Bryopsida</taxon>
        <taxon>Dicranidae</taxon>
        <taxon>Pseudoditrichales</taxon>
        <taxon>Ditrichaceae</taxon>
        <taxon>Ceratodon</taxon>
    </lineage>
</organism>
<keyword evidence="4" id="KW-0337">GPI-anchor biosynthesis</keyword>
<evidence type="ECO:0000256" key="5">
    <source>
        <dbReference type="ARBA" id="ARBA00022692"/>
    </source>
</evidence>
<evidence type="ECO:0000313" key="12">
    <source>
        <dbReference type="Proteomes" id="UP000822688"/>
    </source>
</evidence>
<dbReference type="Proteomes" id="UP000822688">
    <property type="component" value="Chromosome 2"/>
</dbReference>
<evidence type="ECO:0000256" key="2">
    <source>
        <dbReference type="ARBA" id="ARBA00004687"/>
    </source>
</evidence>
<keyword evidence="12" id="KW-1185">Reference proteome</keyword>
<name>A0A8T0IWH1_CERPU</name>
<gene>
    <name evidence="11" type="ORF">KC19_2G214000</name>
</gene>
<comment type="caution">
    <text evidence="11">The sequence shown here is derived from an EMBL/GenBank/DDBJ whole genome shotgun (WGS) entry which is preliminary data.</text>
</comment>
<proteinExistence type="inferred from homology"/>
<keyword evidence="7 10" id="KW-1133">Transmembrane helix</keyword>
<evidence type="ECO:0000256" key="6">
    <source>
        <dbReference type="ARBA" id="ARBA00022824"/>
    </source>
</evidence>
<evidence type="ECO:0000256" key="7">
    <source>
        <dbReference type="ARBA" id="ARBA00022989"/>
    </source>
</evidence>
<feature type="transmembrane region" description="Helical" evidence="10">
    <location>
        <begin position="436"/>
        <end position="454"/>
    </location>
</feature>
<comment type="similarity">
    <text evidence="3">Belongs to the PIGU family.</text>
</comment>
<evidence type="ECO:0000256" key="4">
    <source>
        <dbReference type="ARBA" id="ARBA00022502"/>
    </source>
</evidence>
<feature type="transmembrane region" description="Helical" evidence="10">
    <location>
        <begin position="364"/>
        <end position="383"/>
    </location>
</feature>
<dbReference type="EMBL" id="CM026422">
    <property type="protein sequence ID" value="KAG0588074.1"/>
    <property type="molecule type" value="Genomic_DNA"/>
</dbReference>
<evidence type="ECO:0000313" key="11">
    <source>
        <dbReference type="EMBL" id="KAG0588074.1"/>
    </source>
</evidence>
<evidence type="ECO:0000256" key="3">
    <source>
        <dbReference type="ARBA" id="ARBA00010026"/>
    </source>
</evidence>
<feature type="transmembrane region" description="Helical" evidence="10">
    <location>
        <begin position="403"/>
        <end position="424"/>
    </location>
</feature>
<keyword evidence="8 10" id="KW-0472">Membrane</keyword>
<evidence type="ECO:0008006" key="13">
    <source>
        <dbReference type="Google" id="ProtNLM"/>
    </source>
</evidence>
<feature type="transmembrane region" description="Helical" evidence="10">
    <location>
        <begin position="147"/>
        <end position="167"/>
    </location>
</feature>
<dbReference type="InterPro" id="IPR009600">
    <property type="entry name" value="PIG-U"/>
</dbReference>
<keyword evidence="6" id="KW-0256">Endoplasmic reticulum</keyword>
<dbReference type="Pfam" id="PF06728">
    <property type="entry name" value="PIG-U"/>
    <property type="match status" value="1"/>
</dbReference>
<dbReference type="PANTHER" id="PTHR13121:SF0">
    <property type="entry name" value="PHOSPHATIDYLINOSITOL GLYCAN ANCHOR BIOSYNTHESIS CLASS U PROTEIN"/>
    <property type="match status" value="1"/>
</dbReference>
<feature type="compositionally biased region" description="Basic and acidic residues" evidence="9">
    <location>
        <begin position="237"/>
        <end position="255"/>
    </location>
</feature>
<evidence type="ECO:0000256" key="9">
    <source>
        <dbReference type="SAM" id="MobiDB-lite"/>
    </source>
</evidence>
<dbReference type="AlphaFoldDB" id="A0A8T0IWH1"/>
<feature type="transmembrane region" description="Helical" evidence="10">
    <location>
        <begin position="202"/>
        <end position="219"/>
    </location>
</feature>
<evidence type="ECO:0000256" key="8">
    <source>
        <dbReference type="ARBA" id="ARBA00023136"/>
    </source>
</evidence>
<comment type="subcellular location">
    <subcellularLocation>
        <location evidence="1">Endoplasmic reticulum membrane</location>
        <topology evidence="1">Multi-pass membrane protein</topology>
    </subcellularLocation>
</comment>